<keyword evidence="3" id="KW-1185">Reference proteome</keyword>
<evidence type="ECO:0000313" key="2">
    <source>
        <dbReference type="EMBL" id="KAJ8947843.1"/>
    </source>
</evidence>
<gene>
    <name evidence="2" type="ORF">NQ318_009988</name>
</gene>
<organism evidence="2 3">
    <name type="scientific">Aromia moschata</name>
    <dbReference type="NCBI Taxonomy" id="1265417"/>
    <lineage>
        <taxon>Eukaryota</taxon>
        <taxon>Metazoa</taxon>
        <taxon>Ecdysozoa</taxon>
        <taxon>Arthropoda</taxon>
        <taxon>Hexapoda</taxon>
        <taxon>Insecta</taxon>
        <taxon>Pterygota</taxon>
        <taxon>Neoptera</taxon>
        <taxon>Endopterygota</taxon>
        <taxon>Coleoptera</taxon>
        <taxon>Polyphaga</taxon>
        <taxon>Cucujiformia</taxon>
        <taxon>Chrysomeloidea</taxon>
        <taxon>Cerambycidae</taxon>
        <taxon>Cerambycinae</taxon>
        <taxon>Callichromatini</taxon>
        <taxon>Aromia</taxon>
    </lineage>
</organism>
<evidence type="ECO:0000313" key="3">
    <source>
        <dbReference type="Proteomes" id="UP001162162"/>
    </source>
</evidence>
<proteinExistence type="predicted"/>
<dbReference type="Proteomes" id="UP001162162">
    <property type="component" value="Unassembled WGS sequence"/>
</dbReference>
<dbReference type="AlphaFoldDB" id="A0AAV8YA35"/>
<dbReference type="EMBL" id="JAPWTK010000150">
    <property type="protein sequence ID" value="KAJ8947843.1"/>
    <property type="molecule type" value="Genomic_DNA"/>
</dbReference>
<protein>
    <submittedName>
        <fullName evidence="2">Uncharacterized protein</fullName>
    </submittedName>
</protein>
<reference evidence="2" key="1">
    <citation type="journal article" date="2023" name="Insect Mol. Biol.">
        <title>Genome sequencing provides insights into the evolution of gene families encoding plant cell wall-degrading enzymes in longhorned beetles.</title>
        <authorList>
            <person name="Shin N.R."/>
            <person name="Okamura Y."/>
            <person name="Kirsch R."/>
            <person name="Pauchet Y."/>
        </authorList>
    </citation>
    <scope>NUCLEOTIDE SEQUENCE</scope>
    <source>
        <strain evidence="2">AMC_N1</strain>
    </source>
</reference>
<accession>A0AAV8YA35</accession>
<sequence>MCTIHLLAASQSVKVEDIHTKENMQTTVLQNLEVRCRKLTEQLQEVTNNLEDFCQLINTQAPENVYSIVETGKCEEPAGAQHSDRSPSEEDCFRMGEKLNRKKLLLSPEVKPNTVFDNTEHIRYSYWGNSDGWRNRQLEDMSVRASRKRNVSEMSSPEIAINFEKENLLNAENCDYMVMENLIQRRYEDGQGNESVFHAFSETCLNSSPRNTFRRSESARDPNSAFRDCVAYNKVYCYLLPFSTLL</sequence>
<name>A0AAV8YA35_9CUCU</name>
<comment type="caution">
    <text evidence="2">The sequence shown here is derived from an EMBL/GenBank/DDBJ whole genome shotgun (WGS) entry which is preliminary data.</text>
</comment>
<feature type="coiled-coil region" evidence="1">
    <location>
        <begin position="29"/>
        <end position="56"/>
    </location>
</feature>
<keyword evidence="1" id="KW-0175">Coiled coil</keyword>
<evidence type="ECO:0000256" key="1">
    <source>
        <dbReference type="SAM" id="Coils"/>
    </source>
</evidence>